<dbReference type="STRING" id="126673.AWC01_14030"/>
<sequence length="218" mass="22862">MVAAALAEQQSFEVVVEDAVAGAASAARLLDFLNTLEEVLADDRFVPSGVDVTFVDDEAGVVGVAEHPVHLRIGHRSACRPADGWLAGQAEVGHRGSQPFDGVVAGRVKLAGFQYQWGTVGVEADGVDLSPFDYGPGVEVADWGSSRSTAVDGFVLQFDSDVFTAELVLDIVEDVGDGLHHVGVDAVAEVLSRRDEFDVQLVEEPFGDGGVDVVAEGA</sequence>
<organism evidence="1 2">
    <name type="scientific">Mycolicibacterium doricum</name>
    <dbReference type="NCBI Taxonomy" id="126673"/>
    <lineage>
        <taxon>Bacteria</taxon>
        <taxon>Bacillati</taxon>
        <taxon>Actinomycetota</taxon>
        <taxon>Actinomycetes</taxon>
        <taxon>Mycobacteriales</taxon>
        <taxon>Mycobacteriaceae</taxon>
        <taxon>Mycolicibacterium</taxon>
    </lineage>
</organism>
<dbReference type="Proteomes" id="UP000193564">
    <property type="component" value="Unassembled WGS sequence"/>
</dbReference>
<evidence type="ECO:0000313" key="1">
    <source>
        <dbReference type="EMBL" id="ORV38672.1"/>
    </source>
</evidence>
<evidence type="ECO:0000313" key="2">
    <source>
        <dbReference type="Proteomes" id="UP000193564"/>
    </source>
</evidence>
<dbReference type="AlphaFoldDB" id="A0A1X1T2W7"/>
<comment type="caution">
    <text evidence="1">The sequence shown here is derived from an EMBL/GenBank/DDBJ whole genome shotgun (WGS) entry which is preliminary data.</text>
</comment>
<reference evidence="1 2" key="1">
    <citation type="submission" date="2016-01" db="EMBL/GenBank/DDBJ databases">
        <title>The new phylogeny of the genus Mycobacterium.</title>
        <authorList>
            <person name="Tarcisio F."/>
            <person name="Conor M."/>
            <person name="Antonella G."/>
            <person name="Elisabetta G."/>
            <person name="Giulia F.S."/>
            <person name="Sara T."/>
            <person name="Anna F."/>
            <person name="Clotilde B."/>
            <person name="Roberto B."/>
            <person name="Veronica D.S."/>
            <person name="Fabio R."/>
            <person name="Monica P."/>
            <person name="Olivier J."/>
            <person name="Enrico T."/>
            <person name="Nicola S."/>
        </authorList>
    </citation>
    <scope>NUCLEOTIDE SEQUENCE [LARGE SCALE GENOMIC DNA]</scope>
    <source>
        <strain evidence="1 2">DSM 44339</strain>
    </source>
</reference>
<protein>
    <submittedName>
        <fullName evidence="1">Uncharacterized protein</fullName>
    </submittedName>
</protein>
<dbReference type="EMBL" id="LQOS01000040">
    <property type="protein sequence ID" value="ORV38672.1"/>
    <property type="molecule type" value="Genomic_DNA"/>
</dbReference>
<proteinExistence type="predicted"/>
<gene>
    <name evidence="1" type="ORF">AWC01_14030</name>
</gene>
<keyword evidence="2" id="KW-1185">Reference proteome</keyword>
<accession>A0A1X1T2W7</accession>
<name>A0A1X1T2W7_9MYCO</name>